<sequence length="175" mass="19421">MRTALDLLTQYAEYHRDRRNIATHFVGVPMIVFAVGVLLARPSLAVGDMVLTPAWMAFTLAALWYLTRHLTLGLAVSLAVGVLIALGHEVAQRSTVVWLTTGIGFFLIGWITQFVGHYYEGRKPAFVDDIVGLLVGPMFVVAEAMFAMGWNREMLHEIEKRAGPTILRDLANARP</sequence>
<gene>
    <name evidence="2" type="ORF">M8A51_08140</name>
</gene>
<proteinExistence type="predicted"/>
<keyword evidence="1" id="KW-1133">Transmembrane helix</keyword>
<dbReference type="EMBL" id="JAMKFE010000004">
    <property type="protein sequence ID" value="MCM5679499.1"/>
    <property type="molecule type" value="Genomic_DNA"/>
</dbReference>
<feature type="transmembrane region" description="Helical" evidence="1">
    <location>
        <begin position="62"/>
        <end position="84"/>
    </location>
</feature>
<dbReference type="RefSeq" id="WP_251777707.1">
    <property type="nucleotide sequence ID" value="NZ_JAMKFE010000004.1"/>
</dbReference>
<feature type="transmembrane region" description="Helical" evidence="1">
    <location>
        <begin position="130"/>
        <end position="151"/>
    </location>
</feature>
<dbReference type="Proteomes" id="UP001165541">
    <property type="component" value="Unassembled WGS sequence"/>
</dbReference>
<dbReference type="Pfam" id="PF06127">
    <property type="entry name" value="Mpo1-like"/>
    <property type="match status" value="1"/>
</dbReference>
<comment type="caution">
    <text evidence="2">The sequence shown here is derived from an EMBL/GenBank/DDBJ whole genome shotgun (WGS) entry which is preliminary data.</text>
</comment>
<protein>
    <submittedName>
        <fullName evidence="2">DUF962 domain-containing protein</fullName>
    </submittedName>
</protein>
<accession>A0ABT0YM44</accession>
<organism evidence="2 3">
    <name type="scientific">Caldimonas mangrovi</name>
    <dbReference type="NCBI Taxonomy" id="2944811"/>
    <lineage>
        <taxon>Bacteria</taxon>
        <taxon>Pseudomonadati</taxon>
        <taxon>Pseudomonadota</taxon>
        <taxon>Betaproteobacteria</taxon>
        <taxon>Burkholderiales</taxon>
        <taxon>Sphaerotilaceae</taxon>
        <taxon>Caldimonas</taxon>
    </lineage>
</organism>
<dbReference type="InterPro" id="IPR009305">
    <property type="entry name" value="Mpo1-like"/>
</dbReference>
<keyword evidence="1" id="KW-0812">Transmembrane</keyword>
<name>A0ABT0YM44_9BURK</name>
<evidence type="ECO:0000256" key="1">
    <source>
        <dbReference type="SAM" id="Phobius"/>
    </source>
</evidence>
<feature type="transmembrane region" description="Helical" evidence="1">
    <location>
        <begin position="96"/>
        <end position="118"/>
    </location>
</feature>
<dbReference type="PANTHER" id="PTHR28026">
    <property type="entry name" value="DUF962 DOMAIN PROTEIN (AFU_ORTHOLOGUE AFUA_8G05310)"/>
    <property type="match status" value="1"/>
</dbReference>
<reference evidence="2" key="1">
    <citation type="submission" date="2022-05" db="EMBL/GenBank/DDBJ databases">
        <title>Schlegelella sp. nov., isolated from mangrove soil.</title>
        <authorList>
            <person name="Liu Y."/>
            <person name="Ge X."/>
            <person name="Liu W."/>
        </authorList>
    </citation>
    <scope>NUCLEOTIDE SEQUENCE</scope>
    <source>
        <strain evidence="2">S2-27</strain>
    </source>
</reference>
<keyword evidence="3" id="KW-1185">Reference proteome</keyword>
<keyword evidence="1" id="KW-0472">Membrane</keyword>
<evidence type="ECO:0000313" key="3">
    <source>
        <dbReference type="Proteomes" id="UP001165541"/>
    </source>
</evidence>
<evidence type="ECO:0000313" key="2">
    <source>
        <dbReference type="EMBL" id="MCM5679499.1"/>
    </source>
</evidence>
<dbReference type="PANTHER" id="PTHR28026:SF9">
    <property type="entry name" value="2-HYDROXY-PALMITIC ACID DIOXYGENASE MPO1"/>
    <property type="match status" value="1"/>
</dbReference>
<feature type="transmembrane region" description="Helical" evidence="1">
    <location>
        <begin position="21"/>
        <end position="42"/>
    </location>
</feature>